<dbReference type="Proteomes" id="UP001597197">
    <property type="component" value="Unassembled WGS sequence"/>
</dbReference>
<feature type="domain" description="HTH tetR-type" evidence="3">
    <location>
        <begin position="2"/>
        <end position="62"/>
    </location>
</feature>
<accession>A0ABW4QW97</accession>
<proteinExistence type="predicted"/>
<keyword evidence="1 2" id="KW-0238">DNA-binding</keyword>
<sequence>MITRRQHIANVALQLFGEKGFDNTSTQAVAKAAGVSEALIFKHFGSKDQLLDFIIKSGYQRIIEHNRGGMLEADPLAFIHSVIDLPYKMVQEEPYFWKLQYRLADYETARQQHERFMRPVPARLQQAFEQLGYPEAENETQLLLLLIEALWKIEANKTDEHVRDMLEFIKRKYQTQGPANK</sequence>
<dbReference type="RefSeq" id="WP_382314726.1">
    <property type="nucleotide sequence ID" value="NZ_JBHUFD010000005.1"/>
</dbReference>
<dbReference type="PANTHER" id="PTHR43479:SF11">
    <property type="entry name" value="ACREF_ENVCD OPERON REPRESSOR-RELATED"/>
    <property type="match status" value="1"/>
</dbReference>
<reference evidence="5" key="1">
    <citation type="journal article" date="2019" name="Int. J. Syst. Evol. Microbiol.">
        <title>The Global Catalogue of Microorganisms (GCM) 10K type strain sequencing project: providing services to taxonomists for standard genome sequencing and annotation.</title>
        <authorList>
            <consortium name="The Broad Institute Genomics Platform"/>
            <consortium name="The Broad Institute Genome Sequencing Center for Infectious Disease"/>
            <person name="Wu L."/>
            <person name="Ma J."/>
        </authorList>
    </citation>
    <scope>NUCLEOTIDE SEQUENCE [LARGE SCALE GENOMIC DNA]</scope>
    <source>
        <strain evidence="5">CGMCC 1.15795</strain>
    </source>
</reference>
<dbReference type="PROSITE" id="PS01081">
    <property type="entry name" value="HTH_TETR_1"/>
    <property type="match status" value="1"/>
</dbReference>
<dbReference type="SUPFAM" id="SSF46689">
    <property type="entry name" value="Homeodomain-like"/>
    <property type="match status" value="1"/>
</dbReference>
<dbReference type="InterPro" id="IPR001647">
    <property type="entry name" value="HTH_TetR"/>
</dbReference>
<dbReference type="InterPro" id="IPR023772">
    <property type="entry name" value="DNA-bd_HTH_TetR-type_CS"/>
</dbReference>
<dbReference type="Gene3D" id="1.10.357.10">
    <property type="entry name" value="Tetracycline Repressor, domain 2"/>
    <property type="match status" value="1"/>
</dbReference>
<keyword evidence="5" id="KW-1185">Reference proteome</keyword>
<organism evidence="4 5">
    <name type="scientific">Hymenobacter bucti</name>
    <dbReference type="NCBI Taxonomy" id="1844114"/>
    <lineage>
        <taxon>Bacteria</taxon>
        <taxon>Pseudomonadati</taxon>
        <taxon>Bacteroidota</taxon>
        <taxon>Cytophagia</taxon>
        <taxon>Cytophagales</taxon>
        <taxon>Hymenobacteraceae</taxon>
        <taxon>Hymenobacter</taxon>
    </lineage>
</organism>
<comment type="caution">
    <text evidence="4">The sequence shown here is derived from an EMBL/GenBank/DDBJ whole genome shotgun (WGS) entry which is preliminary data.</text>
</comment>
<evidence type="ECO:0000259" key="3">
    <source>
        <dbReference type="PROSITE" id="PS50977"/>
    </source>
</evidence>
<feature type="DNA-binding region" description="H-T-H motif" evidence="2">
    <location>
        <begin position="25"/>
        <end position="44"/>
    </location>
</feature>
<dbReference type="PANTHER" id="PTHR43479">
    <property type="entry name" value="ACREF/ENVCD OPERON REPRESSOR-RELATED"/>
    <property type="match status" value="1"/>
</dbReference>
<dbReference type="Pfam" id="PF00440">
    <property type="entry name" value="TetR_N"/>
    <property type="match status" value="1"/>
</dbReference>
<evidence type="ECO:0000256" key="1">
    <source>
        <dbReference type="ARBA" id="ARBA00023125"/>
    </source>
</evidence>
<protein>
    <submittedName>
        <fullName evidence="4">TetR/AcrR family transcriptional regulator</fullName>
    </submittedName>
</protein>
<gene>
    <name evidence="4" type="ORF">ACFSDX_14490</name>
</gene>
<dbReference type="InterPro" id="IPR050624">
    <property type="entry name" value="HTH-type_Tx_Regulator"/>
</dbReference>
<evidence type="ECO:0000313" key="5">
    <source>
        <dbReference type="Proteomes" id="UP001597197"/>
    </source>
</evidence>
<dbReference type="PROSITE" id="PS50977">
    <property type="entry name" value="HTH_TETR_2"/>
    <property type="match status" value="1"/>
</dbReference>
<evidence type="ECO:0000256" key="2">
    <source>
        <dbReference type="PROSITE-ProRule" id="PRU00335"/>
    </source>
</evidence>
<evidence type="ECO:0000313" key="4">
    <source>
        <dbReference type="EMBL" id="MFD1873652.1"/>
    </source>
</evidence>
<dbReference type="PRINTS" id="PR00455">
    <property type="entry name" value="HTHTETR"/>
</dbReference>
<dbReference type="InterPro" id="IPR009057">
    <property type="entry name" value="Homeodomain-like_sf"/>
</dbReference>
<name>A0ABW4QW97_9BACT</name>
<dbReference type="EMBL" id="JBHUFD010000005">
    <property type="protein sequence ID" value="MFD1873652.1"/>
    <property type="molecule type" value="Genomic_DNA"/>
</dbReference>